<dbReference type="OrthoDB" id="113328at2"/>
<keyword evidence="1" id="KW-0472">Membrane</keyword>
<keyword evidence="1" id="KW-0812">Transmembrane</keyword>
<dbReference type="EMBL" id="SDMK01000001">
    <property type="protein sequence ID" value="RXS97445.1"/>
    <property type="molecule type" value="Genomic_DNA"/>
</dbReference>
<evidence type="ECO:0000313" key="3">
    <source>
        <dbReference type="Proteomes" id="UP000290253"/>
    </source>
</evidence>
<dbReference type="AlphaFoldDB" id="A0A4Q1SJ49"/>
<accession>A0A4Q1SJ49</accession>
<feature type="transmembrane region" description="Helical" evidence="1">
    <location>
        <begin position="94"/>
        <end position="115"/>
    </location>
</feature>
<gene>
    <name evidence="2" type="ORF">ESZ00_05985</name>
</gene>
<feature type="transmembrane region" description="Helical" evidence="1">
    <location>
        <begin position="31"/>
        <end position="49"/>
    </location>
</feature>
<sequence length="304" mass="31711">MGTLGGLLAAVLGILFMVPLADSGLRYLPDSVDLGCFAVIISIALFLYFDRILLGRMRAASLGYGLLFGGVSGILAALLSIGLHHAVADTSPSLFRLAVWALCISVIGLGIGLRWANSNRARVLHTYSGSLVGGLLGGAMFVLFGPHIPGGASIAGLMLAGAGTGFGTGIAPTLIREGSLRFISSGDARAQNKLGKERKLWALDIDESYVIGSATTAQNGTKFQQGADISVPDVAIAPRHAVVFSREGRYFIARHPDVGGPEGIAKYVLRARGKTVVGSQELHPSDDILIGRTALRFESKKGGA</sequence>
<organism evidence="2 3">
    <name type="scientific">Silvibacterium dinghuense</name>
    <dbReference type="NCBI Taxonomy" id="1560006"/>
    <lineage>
        <taxon>Bacteria</taxon>
        <taxon>Pseudomonadati</taxon>
        <taxon>Acidobacteriota</taxon>
        <taxon>Terriglobia</taxon>
        <taxon>Terriglobales</taxon>
        <taxon>Acidobacteriaceae</taxon>
        <taxon>Silvibacterium</taxon>
    </lineage>
</organism>
<reference evidence="2 3" key="1">
    <citation type="journal article" date="2016" name="Int. J. Syst. Evol. Microbiol.">
        <title>Acidipila dinghuensis sp. nov., an acidobacterium isolated from forest soil.</title>
        <authorList>
            <person name="Jiang Y.W."/>
            <person name="Wang J."/>
            <person name="Chen M.H."/>
            <person name="Lv Y.Y."/>
            <person name="Qiu L.H."/>
        </authorList>
    </citation>
    <scope>NUCLEOTIDE SEQUENCE [LARGE SCALE GENOMIC DNA]</scope>
    <source>
        <strain evidence="2 3">DHOF10</strain>
    </source>
</reference>
<keyword evidence="3" id="KW-1185">Reference proteome</keyword>
<proteinExistence type="predicted"/>
<feature type="transmembrane region" description="Helical" evidence="1">
    <location>
        <begin position="61"/>
        <end position="82"/>
    </location>
</feature>
<name>A0A4Q1SJ49_9BACT</name>
<dbReference type="SUPFAM" id="SSF49879">
    <property type="entry name" value="SMAD/FHA domain"/>
    <property type="match status" value="1"/>
</dbReference>
<protein>
    <recommendedName>
        <fullName evidence="4">FHA domain-containing protein</fullName>
    </recommendedName>
</protein>
<dbReference type="InterPro" id="IPR008984">
    <property type="entry name" value="SMAD_FHA_dom_sf"/>
</dbReference>
<evidence type="ECO:0000313" key="2">
    <source>
        <dbReference type="EMBL" id="RXS97445.1"/>
    </source>
</evidence>
<evidence type="ECO:0008006" key="4">
    <source>
        <dbReference type="Google" id="ProtNLM"/>
    </source>
</evidence>
<comment type="caution">
    <text evidence="2">The sequence shown here is derived from an EMBL/GenBank/DDBJ whole genome shotgun (WGS) entry which is preliminary data.</text>
</comment>
<feature type="transmembrane region" description="Helical" evidence="1">
    <location>
        <begin position="127"/>
        <end position="148"/>
    </location>
</feature>
<dbReference type="CDD" id="cd00060">
    <property type="entry name" value="FHA"/>
    <property type="match status" value="1"/>
</dbReference>
<dbReference type="RefSeq" id="WP_129207224.1">
    <property type="nucleotide sequence ID" value="NZ_BMGU01000001.1"/>
</dbReference>
<dbReference type="Proteomes" id="UP000290253">
    <property type="component" value="Unassembled WGS sequence"/>
</dbReference>
<dbReference type="Gene3D" id="2.60.200.20">
    <property type="match status" value="1"/>
</dbReference>
<keyword evidence="1" id="KW-1133">Transmembrane helix</keyword>
<evidence type="ECO:0000256" key="1">
    <source>
        <dbReference type="SAM" id="Phobius"/>
    </source>
</evidence>
<feature type="transmembrane region" description="Helical" evidence="1">
    <location>
        <begin position="154"/>
        <end position="175"/>
    </location>
</feature>